<accession>A0A5E4WPH1</accession>
<evidence type="ECO:0000313" key="1">
    <source>
        <dbReference type="EMBL" id="VVE25530.1"/>
    </source>
</evidence>
<keyword evidence="2" id="KW-1185">Reference proteome</keyword>
<dbReference type="Proteomes" id="UP000368474">
    <property type="component" value="Unassembled WGS sequence"/>
</dbReference>
<gene>
    <name evidence="1" type="primary">pipB2</name>
    <name evidence="1" type="ORF">PMO31116_03329</name>
</gene>
<dbReference type="Pfam" id="PF00805">
    <property type="entry name" value="Pentapeptide"/>
    <property type="match status" value="3"/>
</dbReference>
<protein>
    <submittedName>
        <fullName evidence="1">Secreted effector protein PipB2</fullName>
    </submittedName>
</protein>
<evidence type="ECO:0000313" key="2">
    <source>
        <dbReference type="Proteomes" id="UP000368474"/>
    </source>
</evidence>
<dbReference type="InterPro" id="IPR001646">
    <property type="entry name" value="5peptide_repeat"/>
</dbReference>
<dbReference type="SUPFAM" id="SSF141571">
    <property type="entry name" value="Pentapeptide repeat-like"/>
    <property type="match status" value="2"/>
</dbReference>
<dbReference type="PANTHER" id="PTHR14136:SF17">
    <property type="entry name" value="BTB_POZ DOMAIN-CONTAINING PROTEIN KCTD9"/>
    <property type="match status" value="1"/>
</dbReference>
<dbReference type="PANTHER" id="PTHR14136">
    <property type="entry name" value="BTB_POZ DOMAIN-CONTAINING PROTEIN KCTD9"/>
    <property type="match status" value="1"/>
</dbReference>
<proteinExistence type="predicted"/>
<dbReference type="RefSeq" id="WP_150567688.1">
    <property type="nucleotide sequence ID" value="NZ_CABPSD010000010.1"/>
</dbReference>
<dbReference type="AlphaFoldDB" id="A0A5E4WPH1"/>
<dbReference type="InterPro" id="IPR051082">
    <property type="entry name" value="Pentapeptide-BTB/POZ_domain"/>
</dbReference>
<reference evidence="1 2" key="1">
    <citation type="submission" date="2019-08" db="EMBL/GenBank/DDBJ databases">
        <authorList>
            <person name="Peeters C."/>
        </authorList>
    </citation>
    <scope>NUCLEOTIDE SEQUENCE [LARGE SCALE GENOMIC DNA]</scope>
    <source>
        <strain evidence="1 2">LMG 31116</strain>
    </source>
</reference>
<dbReference type="Gene3D" id="2.160.20.80">
    <property type="entry name" value="E3 ubiquitin-protein ligase SopA"/>
    <property type="match status" value="2"/>
</dbReference>
<sequence length="961" mass="102342">MPIPYAVSSRGHASNAAHLRDAGGVSRDPALTSVDAAAHSAAPPETLRRIFLRANGDERRVMSLQVAWMVHVFTRDRGGARGHTVERPNVRAEAVRGDLPFDKAALKRAWATQFPHLLDDGRAGPAVRDLIAWCRARRAPAAATSLWHWLPLGEKAAADASVCAQRVMREWPASVLGVALTLSQLRNAVLPDLHLPNADLRGLVAPGADFRGSHFNGARWCGASLRGVRMTYANLLRADFERAELRESCFRATDISGARLVATDLRGAVFAHTVARNADFSEARCDGLVSTSARLDESSFHLAGLRGASLTGGSAHGARLVGAAARRSRWTAVAMRGARWVGADLRSAEFGQCDLRESDLRGAKLSDVHFDRCDLRNARFAGAALKRVRLGAGCQLAGTQWHGARIRLDDAWLRRLAPSALEGVVQSWMTLPPDQPATRAEVFRQLLIALGPKPGLLEMAPEAVPAMHRLPGSVRHSDWLGALLTASGEAGGVGEHEAFAGLRRQWLVQTLHELGDTPLPRRRAEWATAPLVAELHARCRRAGDEGGQAVWPLAGAVCQALHWTGEGVGQTDVRHVNALRAAWSCALPPGVRAALSADGDDPSGPGYSVLLREDGEVAARLPTALIRCVLGSVDGGAPEASDMSLACETLPGWRWRGTQVATRDPESAVGYGPGTIAHLRSLLREFGFLSGLWPPEPPLDAFVRLMGRWFGEEGRHRAVWACTEQGLSRSFEAGMGGVDGMGGTDGPVVSVAGPDANDCLSLADRREALLRVGRSPEQVRWLPAAQADVDDVFRGAPISASGLPGSSSLSAQEAALGPAAVRRARWAALAAALSWQATQPAWGNMPGRSGATRSADVLDACRAYAIAALNETMTDVAASRHLPQALALRACLADPGSATDRLALRLAEWLTCDEVRQLPGLAQACAQTLPWFWAIRLPLPGPATSPFDGAGAISDPTAETG</sequence>
<dbReference type="EMBL" id="CABPSD010000010">
    <property type="protein sequence ID" value="VVE25530.1"/>
    <property type="molecule type" value="Genomic_DNA"/>
</dbReference>
<organism evidence="1 2">
    <name type="scientific">Pandoraea morbifera</name>
    <dbReference type="NCBI Taxonomy" id="2508300"/>
    <lineage>
        <taxon>Bacteria</taxon>
        <taxon>Pseudomonadati</taxon>
        <taxon>Pseudomonadota</taxon>
        <taxon>Betaproteobacteria</taxon>
        <taxon>Burkholderiales</taxon>
        <taxon>Burkholderiaceae</taxon>
        <taxon>Pandoraea</taxon>
    </lineage>
</organism>
<name>A0A5E4WPH1_9BURK</name>